<feature type="domain" description="N-acetyltransferase" evidence="4">
    <location>
        <begin position="4"/>
        <end position="155"/>
    </location>
</feature>
<dbReference type="Proteomes" id="UP000887577">
    <property type="component" value="Unplaced"/>
</dbReference>
<dbReference type="PROSITE" id="PS51186">
    <property type="entry name" value="GNAT"/>
    <property type="match status" value="1"/>
</dbReference>
<dbReference type="FunFam" id="3.40.630.30:FF:000064">
    <property type="entry name" value="GNAT family acetyltransferase"/>
    <property type="match status" value="1"/>
</dbReference>
<keyword evidence="5" id="KW-1185">Reference proteome</keyword>
<evidence type="ECO:0000256" key="2">
    <source>
        <dbReference type="ARBA" id="ARBA00022679"/>
    </source>
</evidence>
<organism evidence="5 6">
    <name type="scientific">Panagrolaimus superbus</name>
    <dbReference type="NCBI Taxonomy" id="310955"/>
    <lineage>
        <taxon>Eukaryota</taxon>
        <taxon>Metazoa</taxon>
        <taxon>Ecdysozoa</taxon>
        <taxon>Nematoda</taxon>
        <taxon>Chromadorea</taxon>
        <taxon>Rhabditida</taxon>
        <taxon>Tylenchina</taxon>
        <taxon>Panagrolaimomorpha</taxon>
        <taxon>Panagrolaimoidea</taxon>
        <taxon>Panagrolaimidae</taxon>
        <taxon>Panagrolaimus</taxon>
    </lineage>
</organism>
<proteinExistence type="inferred from homology"/>
<keyword evidence="3" id="KW-0012">Acyltransferase</keyword>
<dbReference type="PANTHER" id="PTHR10545:SF29">
    <property type="entry name" value="GH14572P-RELATED"/>
    <property type="match status" value="1"/>
</dbReference>
<name>A0A914ZF68_9BILA</name>
<evidence type="ECO:0000259" key="4">
    <source>
        <dbReference type="PROSITE" id="PS51186"/>
    </source>
</evidence>
<keyword evidence="2" id="KW-0808">Transferase</keyword>
<dbReference type="WBParaSite" id="PSU_v2.g8922.t1">
    <property type="protein sequence ID" value="PSU_v2.g8922.t1"/>
    <property type="gene ID" value="PSU_v2.g8922"/>
</dbReference>
<dbReference type="Pfam" id="PF00583">
    <property type="entry name" value="Acetyltransf_1"/>
    <property type="match status" value="1"/>
</dbReference>
<dbReference type="InterPro" id="IPR000182">
    <property type="entry name" value="GNAT_dom"/>
</dbReference>
<protein>
    <submittedName>
        <fullName evidence="6">N-acetyltransferase domain-containing protein</fullName>
    </submittedName>
</protein>
<evidence type="ECO:0000313" key="6">
    <source>
        <dbReference type="WBParaSite" id="PSU_v2.g8922.t1"/>
    </source>
</evidence>
<evidence type="ECO:0000256" key="1">
    <source>
        <dbReference type="ARBA" id="ARBA00008694"/>
    </source>
</evidence>
<sequence length="163" mass="19034">MKEFKITKLTPNDMKYVKMMVQELAEFEKMPDGPKLSIENFQADLKNNRFFGFIAMSEIDDEPAGMALCYMAYSTWEGPFIHMEDLYVRPRFRKSGLGKNLVVAVCKEAKDKNYQRVQWNVLDWNPAREFYNKLGASNLSEKEGWLAYRLEPEQIAKIASKEI</sequence>
<dbReference type="InterPro" id="IPR016181">
    <property type="entry name" value="Acyl_CoA_acyltransferase"/>
</dbReference>
<dbReference type="AlphaFoldDB" id="A0A914ZF68"/>
<dbReference type="SUPFAM" id="SSF55729">
    <property type="entry name" value="Acyl-CoA N-acyltransferases (Nat)"/>
    <property type="match status" value="1"/>
</dbReference>
<dbReference type="GO" id="GO:0008080">
    <property type="term" value="F:N-acetyltransferase activity"/>
    <property type="evidence" value="ECO:0007669"/>
    <property type="project" value="TreeGrafter"/>
</dbReference>
<comment type="similarity">
    <text evidence="1">Belongs to the acetyltransferase family.</text>
</comment>
<evidence type="ECO:0000313" key="5">
    <source>
        <dbReference type="Proteomes" id="UP000887577"/>
    </source>
</evidence>
<dbReference type="Gene3D" id="3.40.630.30">
    <property type="match status" value="1"/>
</dbReference>
<reference evidence="6" key="1">
    <citation type="submission" date="2022-11" db="UniProtKB">
        <authorList>
            <consortium name="WormBaseParasite"/>
        </authorList>
    </citation>
    <scope>IDENTIFICATION</scope>
</reference>
<evidence type="ECO:0000256" key="3">
    <source>
        <dbReference type="ARBA" id="ARBA00023315"/>
    </source>
</evidence>
<dbReference type="CDD" id="cd04301">
    <property type="entry name" value="NAT_SF"/>
    <property type="match status" value="1"/>
</dbReference>
<dbReference type="PANTHER" id="PTHR10545">
    <property type="entry name" value="DIAMINE N-ACETYLTRANSFERASE"/>
    <property type="match status" value="1"/>
</dbReference>
<accession>A0A914ZF68</accession>
<dbReference type="InterPro" id="IPR051016">
    <property type="entry name" value="Diverse_Substrate_AcTransf"/>
</dbReference>